<gene>
    <name evidence="4" type="ORF">DesyoDRAFT_3807</name>
</gene>
<feature type="transmembrane region" description="Helical" evidence="3">
    <location>
        <begin position="31"/>
        <end position="48"/>
    </location>
</feature>
<dbReference type="RefSeq" id="WP_007785373.1">
    <property type="nucleotide sequence ID" value="NZ_CM001441.1"/>
</dbReference>
<keyword evidence="5" id="KW-1185">Reference proteome</keyword>
<dbReference type="STRING" id="768710.DesyoDRAFT_3807"/>
<evidence type="ECO:0000313" key="4">
    <source>
        <dbReference type="EMBL" id="EHQ90792.1"/>
    </source>
</evidence>
<feature type="transmembrane region" description="Helical" evidence="3">
    <location>
        <begin position="7"/>
        <end position="25"/>
    </location>
</feature>
<evidence type="ECO:0000256" key="1">
    <source>
        <dbReference type="ARBA" id="ARBA00022692"/>
    </source>
</evidence>
<keyword evidence="2 3" id="KW-1133">Transmembrane helix</keyword>
<dbReference type="InterPro" id="IPR017196">
    <property type="entry name" value="ECF_substrate-spec_UCP037395"/>
</dbReference>
<accession>H5Y5R6</accession>
<feature type="transmembrane region" description="Helical" evidence="3">
    <location>
        <begin position="60"/>
        <end position="80"/>
    </location>
</feature>
<proteinExistence type="predicted"/>
<dbReference type="Proteomes" id="UP000005104">
    <property type="component" value="Chromosome"/>
</dbReference>
<dbReference type="PANTHER" id="PTHR37815">
    <property type="entry name" value="UPF0397 PROTEIN BC_2624-RELATED"/>
    <property type="match status" value="1"/>
</dbReference>
<dbReference type="Gene3D" id="1.10.1760.20">
    <property type="match status" value="1"/>
</dbReference>
<evidence type="ECO:0000313" key="5">
    <source>
        <dbReference type="Proteomes" id="UP000005104"/>
    </source>
</evidence>
<feature type="transmembrane region" description="Helical" evidence="3">
    <location>
        <begin position="122"/>
        <end position="140"/>
    </location>
</feature>
<evidence type="ECO:0000256" key="3">
    <source>
        <dbReference type="SAM" id="Phobius"/>
    </source>
</evidence>
<feature type="transmembrane region" description="Helical" evidence="3">
    <location>
        <begin position="152"/>
        <end position="173"/>
    </location>
</feature>
<dbReference type="EMBL" id="CM001441">
    <property type="protein sequence ID" value="EHQ90792.1"/>
    <property type="molecule type" value="Genomic_DNA"/>
</dbReference>
<organism evidence="4 5">
    <name type="scientific">Desulfosporosinus youngiae DSM 17734</name>
    <dbReference type="NCBI Taxonomy" id="768710"/>
    <lineage>
        <taxon>Bacteria</taxon>
        <taxon>Bacillati</taxon>
        <taxon>Bacillota</taxon>
        <taxon>Clostridia</taxon>
        <taxon>Eubacteriales</taxon>
        <taxon>Desulfitobacteriaceae</taxon>
        <taxon>Desulfosporosinus</taxon>
    </lineage>
</organism>
<dbReference type="AlphaFoldDB" id="H5Y5R6"/>
<evidence type="ECO:0000256" key="2">
    <source>
        <dbReference type="ARBA" id="ARBA00022989"/>
    </source>
</evidence>
<dbReference type="PIRSF" id="PIRSF037395">
    <property type="entry name" value="UCP037395_ABCper"/>
    <property type="match status" value="1"/>
</dbReference>
<dbReference type="InterPro" id="IPR009825">
    <property type="entry name" value="ECF_substrate-spec-like"/>
</dbReference>
<dbReference type="OrthoDB" id="5198189at2"/>
<keyword evidence="3" id="KW-0472">Membrane</keyword>
<dbReference type="eggNOG" id="COG4720">
    <property type="taxonomic scope" value="Bacteria"/>
</dbReference>
<dbReference type="HOGENOM" id="CLU_069956_0_1_9"/>
<name>H5Y5R6_9FIRM</name>
<keyword evidence="1 3" id="KW-0812">Transmembrane</keyword>
<dbReference type="Pfam" id="PF07155">
    <property type="entry name" value="ECF-ribofla_trS"/>
    <property type="match status" value="1"/>
</dbReference>
<feature type="transmembrane region" description="Helical" evidence="3">
    <location>
        <begin position="185"/>
        <end position="214"/>
    </location>
</feature>
<dbReference type="GO" id="GO:0016020">
    <property type="term" value="C:membrane"/>
    <property type="evidence" value="ECO:0007669"/>
    <property type="project" value="InterPro"/>
</dbReference>
<reference evidence="4 5" key="1">
    <citation type="submission" date="2011-11" db="EMBL/GenBank/DDBJ databases">
        <title>The Noncontiguous Finished genome of Desulfosporosinus youngiae DSM 17734.</title>
        <authorList>
            <consortium name="US DOE Joint Genome Institute (JGI-PGF)"/>
            <person name="Lucas S."/>
            <person name="Han J."/>
            <person name="Lapidus A."/>
            <person name="Cheng J.-F."/>
            <person name="Goodwin L."/>
            <person name="Pitluck S."/>
            <person name="Peters L."/>
            <person name="Ovchinnikova G."/>
            <person name="Lu M."/>
            <person name="Land M.L."/>
            <person name="Hauser L."/>
            <person name="Pester M."/>
            <person name="Spring S."/>
            <person name="Ollivier B."/>
            <person name="Rattei T."/>
            <person name="Klenk H.-P."/>
            <person name="Wagner M."/>
            <person name="Loy A."/>
            <person name="Woyke T.J."/>
        </authorList>
    </citation>
    <scope>NUCLEOTIDE SEQUENCE [LARGE SCALE GENOMIC DNA]</scope>
    <source>
        <strain evidence="4 5">DSM 17734</strain>
    </source>
</reference>
<sequence length="250" mass="27884">MSNRIRIIRWVLMMTVPCLLVVSTLRGDKNYGLLSILLIILIMIPFFLSFERRRPEARELVVIAVMAGIGALGRVAFAPIPHFKPTSAVVIITAMVFGPEAGFLTGAVAALTSNLFFGQGPWTPWQMFCWGMIGFAAGMLRNAGWLKSRPGLAVFGFMTGFGFGWVMNIWYIIGFIEPITYQAVIAAYISSFWFDFTHALSTLIFLVVLANPWIKKLERIKKKFGLLDNGKEGRDDVVLEPSLIGKTLDK</sequence>
<dbReference type="PANTHER" id="PTHR37815:SF3">
    <property type="entry name" value="UPF0397 PROTEIN SPR0429"/>
    <property type="match status" value="1"/>
</dbReference>
<protein>
    <submittedName>
        <fullName evidence="4">Putative membrane protein</fullName>
    </submittedName>
</protein>